<protein>
    <submittedName>
        <fullName evidence="1">Uncharacterized protein</fullName>
    </submittedName>
</protein>
<comment type="caution">
    <text evidence="1">The sequence shown here is derived from an EMBL/GenBank/DDBJ whole genome shotgun (WGS) entry which is preliminary data.</text>
</comment>
<dbReference type="EMBL" id="WBVX01000044">
    <property type="protein sequence ID" value="KAB2676835.1"/>
    <property type="molecule type" value="Genomic_DNA"/>
</dbReference>
<evidence type="ECO:0000313" key="2">
    <source>
        <dbReference type="Proteomes" id="UP000481643"/>
    </source>
</evidence>
<name>A0A6L3YCI3_9HYPH</name>
<dbReference type="AlphaFoldDB" id="A0A6L3YCI3"/>
<proteinExistence type="predicted"/>
<accession>A0A6L3YCI3</accession>
<organism evidence="1 2">
    <name type="scientific">Brucella tritici</name>
    <dbReference type="NCBI Taxonomy" id="94626"/>
    <lineage>
        <taxon>Bacteria</taxon>
        <taxon>Pseudomonadati</taxon>
        <taxon>Pseudomonadota</taxon>
        <taxon>Alphaproteobacteria</taxon>
        <taxon>Hyphomicrobiales</taxon>
        <taxon>Brucellaceae</taxon>
        <taxon>Brucella/Ochrobactrum group</taxon>
        <taxon>Brucella</taxon>
    </lineage>
</organism>
<sequence>MGCSSRSQTVIGYIDLIEHKFPQRSYKRELNAALHLSLCFHLIDRAHDRSSRKRDLSEQIFRYAVWNKGEKIIGLIEEALAKATVKTGFKDLRSSHSMPLTRDTFNSVIETTASKSPADETDIDRSALEFPTGPYTFELMFYEQERRCLRVFSLIYGISAHKGALDQWRIETSTASALWGRLAQQYYGIDVEQCEFALIDPLLSQSQGQDRVWALADLDRLIGAPGVAEKVLGVQDALREELVIWLGDTFAKTEEEQARLIDEEIAKMAVEALDQMPTPKIQILTPDNVLR</sequence>
<dbReference type="Proteomes" id="UP000481643">
    <property type="component" value="Unassembled WGS sequence"/>
</dbReference>
<reference evidence="1 2" key="1">
    <citation type="submission" date="2019-09" db="EMBL/GenBank/DDBJ databases">
        <title>Taxonomic organization of the family Brucellaceae based on a phylogenomic approach.</title>
        <authorList>
            <person name="Leclercq S."/>
            <person name="Cloeckaert A."/>
            <person name="Zygmunt M.S."/>
        </authorList>
    </citation>
    <scope>NUCLEOTIDE SEQUENCE [LARGE SCALE GENOMIC DNA]</scope>
    <source>
        <strain evidence="1 2">WS1830</strain>
    </source>
</reference>
<gene>
    <name evidence="1" type="ORF">F9L08_25885</name>
</gene>
<dbReference type="RefSeq" id="WP_151653819.1">
    <property type="nucleotide sequence ID" value="NZ_WBVX01000044.1"/>
</dbReference>
<evidence type="ECO:0000313" key="1">
    <source>
        <dbReference type="EMBL" id="KAB2676835.1"/>
    </source>
</evidence>